<comment type="subcellular location">
    <subcellularLocation>
        <location evidence="2">Cytoplasm</location>
    </subcellularLocation>
    <subcellularLocation>
        <location evidence="1">Nucleus</location>
    </subcellularLocation>
</comment>
<evidence type="ECO:0000256" key="1">
    <source>
        <dbReference type="ARBA" id="ARBA00004123"/>
    </source>
</evidence>
<evidence type="ECO:0000313" key="10">
    <source>
        <dbReference type="EMBL" id="KAK2033631.1"/>
    </source>
</evidence>
<comment type="caution">
    <text evidence="10">The sequence shown here is derived from an EMBL/GenBank/DDBJ whole genome shotgun (WGS) entry which is preliminary data.</text>
</comment>
<evidence type="ECO:0000256" key="8">
    <source>
        <dbReference type="ARBA" id="ARBA00023242"/>
    </source>
</evidence>
<comment type="similarity">
    <text evidence="9">Belongs to the GLYK kinase family.</text>
</comment>
<proteinExistence type="inferred from homology"/>
<reference evidence="10" key="1">
    <citation type="submission" date="2021-06" db="EMBL/GenBank/DDBJ databases">
        <title>Comparative genomics, transcriptomics and evolutionary studies reveal genomic signatures of adaptation to plant cell wall in hemibiotrophic fungi.</title>
        <authorList>
            <consortium name="DOE Joint Genome Institute"/>
            <person name="Baroncelli R."/>
            <person name="Diaz J.F."/>
            <person name="Benocci T."/>
            <person name="Peng M."/>
            <person name="Battaglia E."/>
            <person name="Haridas S."/>
            <person name="Andreopoulos W."/>
            <person name="Labutti K."/>
            <person name="Pangilinan J."/>
            <person name="Floch G.L."/>
            <person name="Makela M.R."/>
            <person name="Henrissat B."/>
            <person name="Grigoriev I.V."/>
            <person name="Crouch J.A."/>
            <person name="De Vries R.P."/>
            <person name="Sukno S.A."/>
            <person name="Thon M.R."/>
        </authorList>
    </citation>
    <scope>NUCLEOTIDE SEQUENCE</scope>
    <source>
        <strain evidence="10">MAFF235873</strain>
    </source>
</reference>
<keyword evidence="6" id="KW-0418">Kinase</keyword>
<dbReference type="Gene3D" id="3.40.50.300">
    <property type="entry name" value="P-loop containing nucleotide triphosphate hydrolases"/>
    <property type="match status" value="1"/>
</dbReference>
<dbReference type="Proteomes" id="UP001232148">
    <property type="component" value="Unassembled WGS sequence"/>
</dbReference>
<keyword evidence="8" id="KW-0539">Nucleus</keyword>
<dbReference type="FunFam" id="3.40.50.300:FF:001691">
    <property type="entry name" value="Probable ATP-dependent kinase TDA10"/>
    <property type="match status" value="1"/>
</dbReference>
<dbReference type="AlphaFoldDB" id="A0AAD9HQZ2"/>
<accession>A0AAD9HQZ2</accession>
<keyword evidence="5" id="KW-0547">Nucleotide-binding</keyword>
<dbReference type="GO" id="GO:0005634">
    <property type="term" value="C:nucleus"/>
    <property type="evidence" value="ECO:0007669"/>
    <property type="project" value="UniProtKB-SubCell"/>
</dbReference>
<dbReference type="GO" id="GO:0016301">
    <property type="term" value="F:kinase activity"/>
    <property type="evidence" value="ECO:0007669"/>
    <property type="project" value="UniProtKB-KW"/>
</dbReference>
<evidence type="ECO:0000256" key="3">
    <source>
        <dbReference type="ARBA" id="ARBA00022490"/>
    </source>
</evidence>
<sequence length="305" mass="34369">MLCIQTLRWYELSDASCIVDDKGPLCIPFITGLLEKHSPQHGVRPFMIGLNGVQGVGKTTLVKALAETLTKLGYTTLVFSIDDLYLKHEDQVALAGSHPDNLLVQQRGEPGTHDMLLAQTFFDSIISGKPTKVPSYDKAAFSGQGDRLPESQWAEVNSLDKPKVQVVIFEGWCVGFRALPDAEVEARWKAPSRTLKRHKLEHLLLVNERLKGYDIITDLLDAFIHIDAEDTQYVYGWRLQQEAALRRERGAGMTDEQVVKFVDGYYPAYELFSDNVRKGILPNSPGHQMRLVVAEDRRVKEHLVI</sequence>
<evidence type="ECO:0000313" key="11">
    <source>
        <dbReference type="Proteomes" id="UP001232148"/>
    </source>
</evidence>
<keyword evidence="4" id="KW-0808">Transferase</keyword>
<keyword evidence="3" id="KW-0963">Cytoplasm</keyword>
<name>A0AAD9HQZ2_9PEZI</name>
<evidence type="ECO:0000256" key="4">
    <source>
        <dbReference type="ARBA" id="ARBA00022679"/>
    </source>
</evidence>
<keyword evidence="11" id="KW-1185">Reference proteome</keyword>
<evidence type="ECO:0000256" key="9">
    <source>
        <dbReference type="ARBA" id="ARBA00061312"/>
    </source>
</evidence>
<dbReference type="EMBL" id="MU842820">
    <property type="protein sequence ID" value="KAK2033631.1"/>
    <property type="molecule type" value="Genomic_DNA"/>
</dbReference>
<evidence type="ECO:0000256" key="2">
    <source>
        <dbReference type="ARBA" id="ARBA00004496"/>
    </source>
</evidence>
<evidence type="ECO:0000256" key="7">
    <source>
        <dbReference type="ARBA" id="ARBA00022840"/>
    </source>
</evidence>
<dbReference type="GO" id="GO:0005737">
    <property type="term" value="C:cytoplasm"/>
    <property type="evidence" value="ECO:0007669"/>
    <property type="project" value="UniProtKB-SubCell"/>
</dbReference>
<dbReference type="SUPFAM" id="SSF52540">
    <property type="entry name" value="P-loop containing nucleoside triphosphate hydrolases"/>
    <property type="match status" value="1"/>
</dbReference>
<organism evidence="10 11">
    <name type="scientific">Colletotrichum zoysiae</name>
    <dbReference type="NCBI Taxonomy" id="1216348"/>
    <lineage>
        <taxon>Eukaryota</taxon>
        <taxon>Fungi</taxon>
        <taxon>Dikarya</taxon>
        <taxon>Ascomycota</taxon>
        <taxon>Pezizomycotina</taxon>
        <taxon>Sordariomycetes</taxon>
        <taxon>Hypocreomycetidae</taxon>
        <taxon>Glomerellales</taxon>
        <taxon>Glomerellaceae</taxon>
        <taxon>Colletotrichum</taxon>
        <taxon>Colletotrichum graminicola species complex</taxon>
    </lineage>
</organism>
<keyword evidence="7" id="KW-0067">ATP-binding</keyword>
<dbReference type="PANTHER" id="PTHR10285">
    <property type="entry name" value="URIDINE KINASE"/>
    <property type="match status" value="1"/>
</dbReference>
<evidence type="ECO:0000256" key="5">
    <source>
        <dbReference type="ARBA" id="ARBA00022741"/>
    </source>
</evidence>
<evidence type="ECO:0000256" key="6">
    <source>
        <dbReference type="ARBA" id="ARBA00022777"/>
    </source>
</evidence>
<gene>
    <name evidence="10" type="ORF">LX32DRAFT_660399</name>
</gene>
<dbReference type="GO" id="GO:0005524">
    <property type="term" value="F:ATP binding"/>
    <property type="evidence" value="ECO:0007669"/>
    <property type="project" value="UniProtKB-KW"/>
</dbReference>
<dbReference type="InterPro" id="IPR027417">
    <property type="entry name" value="P-loop_NTPase"/>
</dbReference>
<protein>
    <submittedName>
        <fullName evidence="10">D-glycerate 3-kinase</fullName>
    </submittedName>
</protein>